<proteinExistence type="inferred from homology"/>
<evidence type="ECO:0000256" key="5">
    <source>
        <dbReference type="ARBA" id="ARBA00022741"/>
    </source>
</evidence>
<keyword evidence="5 8" id="KW-0547">Nucleotide-binding</keyword>
<feature type="binding site" evidence="8">
    <location>
        <position position="262"/>
    </location>
    <ligand>
        <name>ATP</name>
        <dbReference type="ChEBI" id="CHEBI:30616"/>
    </ligand>
</feature>
<gene>
    <name evidence="8" type="primary">ydiU</name>
    <name evidence="8" type="synonym">selO</name>
    <name evidence="9" type="ORF">GP2143_00152</name>
</gene>
<feature type="binding site" evidence="8">
    <location>
        <position position="113"/>
    </location>
    <ligand>
        <name>ATP</name>
        <dbReference type="ChEBI" id="CHEBI:30616"/>
    </ligand>
</feature>
<keyword evidence="3 8" id="KW-0548">Nucleotidyltransferase</keyword>
<dbReference type="GO" id="GO:0030145">
    <property type="term" value="F:manganese ion binding"/>
    <property type="evidence" value="ECO:0007669"/>
    <property type="project" value="UniProtKB-UniRule"/>
</dbReference>
<evidence type="ECO:0000256" key="3">
    <source>
        <dbReference type="ARBA" id="ARBA00022695"/>
    </source>
</evidence>
<name>A0YEQ8_9GAMM</name>
<comment type="catalytic activity">
    <reaction evidence="8">
        <text>L-seryl-[protein] + ATP = 3-O-(5'-adenylyl)-L-seryl-[protein] + diphosphate</text>
        <dbReference type="Rhea" id="RHEA:58120"/>
        <dbReference type="Rhea" id="RHEA-COMP:9863"/>
        <dbReference type="Rhea" id="RHEA-COMP:15073"/>
        <dbReference type="ChEBI" id="CHEBI:29999"/>
        <dbReference type="ChEBI" id="CHEBI:30616"/>
        <dbReference type="ChEBI" id="CHEBI:33019"/>
        <dbReference type="ChEBI" id="CHEBI:142516"/>
        <dbReference type="EC" id="2.7.7.108"/>
    </reaction>
</comment>
<organism evidence="9 10">
    <name type="scientific">marine gamma proteobacterium HTCC2143</name>
    <dbReference type="NCBI Taxonomy" id="247633"/>
    <lineage>
        <taxon>Bacteria</taxon>
        <taxon>Pseudomonadati</taxon>
        <taxon>Pseudomonadota</taxon>
        <taxon>Gammaproteobacteria</taxon>
        <taxon>Cellvibrionales</taxon>
        <taxon>Spongiibacteraceae</taxon>
        <taxon>BD1-7 clade</taxon>
    </lineage>
</organism>
<dbReference type="Proteomes" id="UP000004931">
    <property type="component" value="Unassembled WGS sequence"/>
</dbReference>
<comment type="catalytic activity">
    <reaction evidence="8">
        <text>L-tyrosyl-[protein] + ATP = O-(5'-adenylyl)-L-tyrosyl-[protein] + diphosphate</text>
        <dbReference type="Rhea" id="RHEA:54288"/>
        <dbReference type="Rhea" id="RHEA-COMP:10136"/>
        <dbReference type="Rhea" id="RHEA-COMP:13846"/>
        <dbReference type="ChEBI" id="CHEBI:30616"/>
        <dbReference type="ChEBI" id="CHEBI:33019"/>
        <dbReference type="ChEBI" id="CHEBI:46858"/>
        <dbReference type="ChEBI" id="CHEBI:83624"/>
        <dbReference type="EC" id="2.7.7.108"/>
    </reaction>
</comment>
<dbReference type="NCBIfam" id="NF000658">
    <property type="entry name" value="PRK00029.1"/>
    <property type="match status" value="1"/>
</dbReference>
<dbReference type="GO" id="GO:0000287">
    <property type="term" value="F:magnesium ion binding"/>
    <property type="evidence" value="ECO:0007669"/>
    <property type="project" value="UniProtKB-UniRule"/>
</dbReference>
<reference evidence="9 10" key="1">
    <citation type="journal article" date="2010" name="J. Bacteriol.">
        <title>Genome sequence of the oligotrophic marine Gammaproteobacterium HTCC2143, isolated from the Oregon Coast.</title>
        <authorList>
            <person name="Oh H.M."/>
            <person name="Kang I."/>
            <person name="Ferriera S."/>
            <person name="Giovannoni S.J."/>
            <person name="Cho J.C."/>
        </authorList>
    </citation>
    <scope>NUCLEOTIDE SEQUENCE [LARGE SCALE GENOMIC DNA]</scope>
    <source>
        <strain evidence="9 10">HTCC2143</strain>
    </source>
</reference>
<dbReference type="GO" id="GO:0070733">
    <property type="term" value="F:AMPylase activity"/>
    <property type="evidence" value="ECO:0007669"/>
    <property type="project" value="UniProtKB-EC"/>
</dbReference>
<comment type="catalytic activity">
    <reaction evidence="8">
        <text>L-histidyl-[protein] + UTP = N(tele)-(5'-uridylyl)-L-histidyl-[protein] + diphosphate</text>
        <dbReference type="Rhea" id="RHEA:83891"/>
        <dbReference type="Rhea" id="RHEA-COMP:9745"/>
        <dbReference type="Rhea" id="RHEA-COMP:20239"/>
        <dbReference type="ChEBI" id="CHEBI:29979"/>
        <dbReference type="ChEBI" id="CHEBI:33019"/>
        <dbReference type="ChEBI" id="CHEBI:46398"/>
        <dbReference type="ChEBI" id="CHEBI:233474"/>
    </reaction>
</comment>
<evidence type="ECO:0000256" key="6">
    <source>
        <dbReference type="ARBA" id="ARBA00022840"/>
    </source>
</evidence>
<evidence type="ECO:0000256" key="7">
    <source>
        <dbReference type="ARBA" id="ARBA00022842"/>
    </source>
</evidence>
<evidence type="ECO:0000256" key="4">
    <source>
        <dbReference type="ARBA" id="ARBA00022723"/>
    </source>
</evidence>
<dbReference type="HAMAP" id="MF_00692">
    <property type="entry name" value="SelO"/>
    <property type="match status" value="1"/>
</dbReference>
<dbReference type="GO" id="GO:0005524">
    <property type="term" value="F:ATP binding"/>
    <property type="evidence" value="ECO:0007669"/>
    <property type="project" value="UniProtKB-UniRule"/>
</dbReference>
<feature type="binding site" evidence="8">
    <location>
        <position position="125"/>
    </location>
    <ligand>
        <name>ATP</name>
        <dbReference type="ChEBI" id="CHEBI:30616"/>
    </ligand>
</feature>
<keyword evidence="10" id="KW-1185">Reference proteome</keyword>
<evidence type="ECO:0000313" key="9">
    <source>
        <dbReference type="EMBL" id="EAW30503.1"/>
    </source>
</evidence>
<feature type="binding site" evidence="8">
    <location>
        <position position="90"/>
    </location>
    <ligand>
        <name>ATP</name>
        <dbReference type="ChEBI" id="CHEBI:30616"/>
    </ligand>
</feature>
<feature type="binding site" evidence="8">
    <location>
        <position position="183"/>
    </location>
    <ligand>
        <name>ATP</name>
        <dbReference type="ChEBI" id="CHEBI:30616"/>
    </ligand>
</feature>
<keyword evidence="2 8" id="KW-0808">Transferase</keyword>
<dbReference type="EMBL" id="AAVT01000007">
    <property type="protein sequence ID" value="EAW30503.1"/>
    <property type="molecule type" value="Genomic_DNA"/>
</dbReference>
<keyword evidence="7 8" id="KW-0460">Magnesium</keyword>
<comment type="cofactor">
    <cofactor evidence="8">
        <name>Mg(2+)</name>
        <dbReference type="ChEBI" id="CHEBI:18420"/>
    </cofactor>
    <cofactor evidence="8">
        <name>Mn(2+)</name>
        <dbReference type="ChEBI" id="CHEBI:29035"/>
    </cofactor>
</comment>
<evidence type="ECO:0000313" key="10">
    <source>
        <dbReference type="Proteomes" id="UP000004931"/>
    </source>
</evidence>
<comment type="catalytic activity">
    <reaction evidence="8">
        <text>L-threonyl-[protein] + ATP = 3-O-(5'-adenylyl)-L-threonyl-[protein] + diphosphate</text>
        <dbReference type="Rhea" id="RHEA:54292"/>
        <dbReference type="Rhea" id="RHEA-COMP:11060"/>
        <dbReference type="Rhea" id="RHEA-COMP:13847"/>
        <dbReference type="ChEBI" id="CHEBI:30013"/>
        <dbReference type="ChEBI" id="CHEBI:30616"/>
        <dbReference type="ChEBI" id="CHEBI:33019"/>
        <dbReference type="ChEBI" id="CHEBI:138113"/>
        <dbReference type="EC" id="2.7.7.108"/>
    </reaction>
</comment>
<comment type="catalytic activity">
    <reaction evidence="8">
        <text>L-tyrosyl-[protein] + UTP = O-(5'-uridylyl)-L-tyrosyl-[protein] + diphosphate</text>
        <dbReference type="Rhea" id="RHEA:83887"/>
        <dbReference type="Rhea" id="RHEA-COMP:10136"/>
        <dbReference type="Rhea" id="RHEA-COMP:20238"/>
        <dbReference type="ChEBI" id="CHEBI:33019"/>
        <dbReference type="ChEBI" id="CHEBI:46398"/>
        <dbReference type="ChEBI" id="CHEBI:46858"/>
        <dbReference type="ChEBI" id="CHEBI:90602"/>
    </reaction>
</comment>
<dbReference type="PANTHER" id="PTHR32057:SF14">
    <property type="entry name" value="PROTEIN ADENYLYLTRANSFERASE SELO, MITOCHONDRIAL"/>
    <property type="match status" value="1"/>
</dbReference>
<feature type="binding site" evidence="8">
    <location>
        <position position="176"/>
    </location>
    <ligand>
        <name>ATP</name>
        <dbReference type="ChEBI" id="CHEBI:30616"/>
    </ligand>
</feature>
<feature type="binding site" evidence="8">
    <location>
        <position position="93"/>
    </location>
    <ligand>
        <name>ATP</name>
        <dbReference type="ChEBI" id="CHEBI:30616"/>
    </ligand>
</feature>
<evidence type="ECO:0000256" key="2">
    <source>
        <dbReference type="ARBA" id="ARBA00022679"/>
    </source>
</evidence>
<feature type="binding site" evidence="8">
    <location>
        <position position="262"/>
    </location>
    <ligand>
        <name>Mg(2+)</name>
        <dbReference type="ChEBI" id="CHEBI:18420"/>
    </ligand>
</feature>
<comment type="catalytic activity">
    <reaction evidence="8">
        <text>L-seryl-[protein] + UTP = O-(5'-uridylyl)-L-seryl-[protein] + diphosphate</text>
        <dbReference type="Rhea" id="RHEA:64604"/>
        <dbReference type="Rhea" id="RHEA-COMP:9863"/>
        <dbReference type="Rhea" id="RHEA-COMP:16635"/>
        <dbReference type="ChEBI" id="CHEBI:29999"/>
        <dbReference type="ChEBI" id="CHEBI:33019"/>
        <dbReference type="ChEBI" id="CHEBI:46398"/>
        <dbReference type="ChEBI" id="CHEBI:156051"/>
    </reaction>
</comment>
<dbReference type="OrthoDB" id="9776281at2"/>
<dbReference type="Pfam" id="PF02696">
    <property type="entry name" value="SelO"/>
    <property type="match status" value="1"/>
</dbReference>
<dbReference type="eggNOG" id="COG0397">
    <property type="taxonomic scope" value="Bacteria"/>
</dbReference>
<evidence type="ECO:0000256" key="1">
    <source>
        <dbReference type="ARBA" id="ARBA00009747"/>
    </source>
</evidence>
<keyword evidence="8" id="KW-0464">Manganese</keyword>
<evidence type="ECO:0000256" key="8">
    <source>
        <dbReference type="HAMAP-Rule" id="MF_00692"/>
    </source>
</evidence>
<comment type="similarity">
    <text evidence="1 8">Belongs to the SELO family.</text>
</comment>
<comment type="caution">
    <text evidence="9">The sequence shown here is derived from an EMBL/GenBank/DDBJ whole genome shotgun (WGS) entry which is preliminary data.</text>
</comment>
<feature type="binding site" evidence="8">
    <location>
        <position position="92"/>
    </location>
    <ligand>
        <name>ATP</name>
        <dbReference type="ChEBI" id="CHEBI:30616"/>
    </ligand>
</feature>
<feature type="binding site" evidence="8">
    <location>
        <position position="126"/>
    </location>
    <ligand>
        <name>ATP</name>
        <dbReference type="ChEBI" id="CHEBI:30616"/>
    </ligand>
</feature>
<feature type="active site" description="Proton acceptor" evidence="8">
    <location>
        <position position="252"/>
    </location>
</feature>
<accession>A0YEQ8</accession>
<sequence length="489" mass="55061">MYTLDTIPFDNRFSKLSNDLFSDVKPQGLAQPFLISANPVVAELIGLDPQALKTASFVEYFSGNATLRNASPLAMVYSGHQFGSYNPQLGDGRGLLLGEVETASNGTWDLHLKGAGQTPYSRFADGRAVLRSTIREYLCSEAMAGLGIATTRGLGIIGSATPVYRETPEMGATLVRVAQSHVRFGSFEYFHYNNRPDIVKQLADYVITRNFPELEQSETKYADFLLAVVTSTAFMIAQWQAVGFAHGVMNTDNMSIIGDTFDFGPFGFMDDYNPNFICNHSDHEGRYAFNQQPGIGLWNLNALAHALSTLIDRESITQALSQYEQLLVNQYNRIFRLKLGLREEKDADAELVGSLLDLLEDQKADYTNFFRLLSHCQHSSPEFETLLRDRFVDRSSFDAWMLQYQQRLMAENSDPVLRRETMLATNPKYILRNYIAQQVIDKANSDQDYSDIGNLLTILQNPFEEHPQFSHYASDPPDWGKRLEVSCSS</sequence>
<keyword evidence="4 8" id="KW-0479">Metal-binding</keyword>
<dbReference type="EC" id="2.7.7.-" evidence="8"/>
<dbReference type="AlphaFoldDB" id="A0YEQ8"/>
<keyword evidence="6 8" id="KW-0067">ATP-binding</keyword>
<dbReference type="EC" id="2.7.7.108" evidence="8"/>
<protein>
    <recommendedName>
        <fullName evidence="8">Protein nucleotidyltransferase YdiU</fullName>
        <ecNumber evidence="8">2.7.7.-</ecNumber>
    </recommendedName>
    <alternativeName>
        <fullName evidence="8">Protein adenylyltransferase YdiU</fullName>
        <ecNumber evidence="8">2.7.7.108</ecNumber>
    </alternativeName>
    <alternativeName>
        <fullName evidence="8">Protein uridylyltransferase YdiU</fullName>
        <ecNumber evidence="8">2.7.7.-</ecNumber>
    </alternativeName>
</protein>
<comment type="function">
    <text evidence="8">Nucleotidyltransferase involved in the post-translational modification of proteins. It can catalyze the addition of adenosine monophosphate (AMP) or uridine monophosphate (UMP) to a protein, resulting in modifications known as AMPylation and UMPylation.</text>
</comment>
<dbReference type="InterPro" id="IPR003846">
    <property type="entry name" value="SelO"/>
</dbReference>
<feature type="binding site" evidence="8">
    <location>
        <position position="253"/>
    </location>
    <ligand>
        <name>Mg(2+)</name>
        <dbReference type="ChEBI" id="CHEBI:18420"/>
    </ligand>
</feature>
<dbReference type="PANTHER" id="PTHR32057">
    <property type="entry name" value="PROTEIN ADENYLYLTRANSFERASE SELO, MITOCHONDRIAL"/>
    <property type="match status" value="1"/>
</dbReference>